<dbReference type="InterPro" id="IPR039771">
    <property type="entry name" value="Csl4"/>
</dbReference>
<accession>A0A7C1T5U9</accession>
<feature type="domain" description="Exosome complex component N-terminal" evidence="3">
    <location>
        <begin position="11"/>
        <end position="49"/>
    </location>
</feature>
<dbReference type="NCBIfam" id="NF034126">
    <property type="entry name" value="PRK09521.1"/>
    <property type="match status" value="1"/>
</dbReference>
<keyword evidence="1 2" id="KW-0271">Exosome</keyword>
<dbReference type="GO" id="GO:0006401">
    <property type="term" value="P:RNA catabolic process"/>
    <property type="evidence" value="ECO:0007669"/>
    <property type="project" value="UniProtKB-UniRule"/>
</dbReference>
<dbReference type="Gene3D" id="2.40.50.140">
    <property type="entry name" value="Nucleic acid-binding proteins"/>
    <property type="match status" value="1"/>
</dbReference>
<dbReference type="SUPFAM" id="SSF110324">
    <property type="entry name" value="Ribosomal L27 protein-like"/>
    <property type="match status" value="1"/>
</dbReference>
<dbReference type="GO" id="GO:0008270">
    <property type="term" value="F:zinc ion binding"/>
    <property type="evidence" value="ECO:0007669"/>
    <property type="project" value="UniProtKB-UniRule"/>
</dbReference>
<dbReference type="GO" id="GO:0005737">
    <property type="term" value="C:cytoplasm"/>
    <property type="evidence" value="ECO:0007669"/>
    <property type="project" value="UniProtKB-SubCell"/>
</dbReference>
<dbReference type="PANTHER" id="PTHR12686:SF8">
    <property type="entry name" value="EXOSOME COMPLEX COMPONENT CSL4"/>
    <property type="match status" value="1"/>
</dbReference>
<feature type="binding site" evidence="2">
    <location>
        <position position="162"/>
    </location>
    <ligand>
        <name>Zn(2+)</name>
        <dbReference type="ChEBI" id="CHEBI:29105"/>
    </ligand>
</feature>
<dbReference type="EMBL" id="DRZM01000089">
    <property type="protein sequence ID" value="HHP04615.1"/>
    <property type="molecule type" value="Genomic_DNA"/>
</dbReference>
<comment type="similarity">
    <text evidence="2">Belongs to the CSL4 family.</text>
</comment>
<comment type="subunit">
    <text evidence="2">Component of the archaeal exosome complex. Forms a trimer of Rrp4 and/or Csl4 subunits. The trimer associates with an hexameric ring-like arrangement composed of 3 Rrp41-Rrp42 heterodimers. Interacts with DnaG.</text>
</comment>
<dbReference type="Gene3D" id="2.40.50.100">
    <property type="match status" value="1"/>
</dbReference>
<dbReference type="InterPro" id="IPR012340">
    <property type="entry name" value="NA-bd_OB-fold"/>
</dbReference>
<dbReference type="SUPFAM" id="SSF50249">
    <property type="entry name" value="Nucleic acid-binding proteins"/>
    <property type="match status" value="1"/>
</dbReference>
<dbReference type="InterPro" id="IPR030850">
    <property type="entry name" value="Exosome_Csl4_arc"/>
</dbReference>
<sequence>MTENTGGNEQLVTPGEQLGFEEEFVAGMNTYVDRSTGELRAKVVGTTVRDWRSRTLAVKPVKTSRYSIKAGDIVHAVVSGFKDSLVITQVFYIENKKTQLLTPLTGIIPIANISSWRSPPYKDAFGYGDIVRAVVVEEAGPPYVLSTKGREFGVILAKCPRCLALMVKRGGVLLCPQCRVKAKRKISTRYAKTR</sequence>
<dbReference type="EMBL" id="DSKP01000125">
    <property type="protein sequence ID" value="HEB48859.1"/>
    <property type="molecule type" value="Genomic_DNA"/>
</dbReference>
<reference evidence="4" key="1">
    <citation type="journal article" date="2020" name="mSystems">
        <title>Genome- and Community-Level Interaction Insights into Carbon Utilization and Element Cycling Functions of Hydrothermarchaeota in Hydrothermal Sediment.</title>
        <authorList>
            <person name="Zhou Z."/>
            <person name="Liu Y."/>
            <person name="Xu W."/>
            <person name="Pan J."/>
            <person name="Luo Z.H."/>
            <person name="Li M."/>
        </authorList>
    </citation>
    <scope>NUCLEOTIDE SEQUENCE [LARGE SCALE GENOMIC DNA]</scope>
    <source>
        <strain evidence="5">SpSt-1125</strain>
        <strain evidence="4">SpSt-25</strain>
    </source>
</reference>
<keyword evidence="2" id="KW-0963">Cytoplasm</keyword>
<dbReference type="GO" id="GO:0000178">
    <property type="term" value="C:exosome (RNase complex)"/>
    <property type="evidence" value="ECO:0007669"/>
    <property type="project" value="UniProtKB-KW"/>
</dbReference>
<keyword evidence="2" id="KW-0862">Zinc</keyword>
<gene>
    <name evidence="2" type="primary">csl4</name>
    <name evidence="5" type="ORF">ENM88_02540</name>
    <name evidence="4" type="ORF">ENP77_03595</name>
</gene>
<name>A0A7C1T5U9_THEPE</name>
<feature type="binding site" evidence="2">
    <location>
        <position position="159"/>
    </location>
    <ligand>
        <name>Zn(2+)</name>
        <dbReference type="ChEBI" id="CHEBI:29105"/>
    </ligand>
</feature>
<dbReference type="InterPro" id="IPR025721">
    <property type="entry name" value="Exosome_cplx_N_dom"/>
</dbReference>
<dbReference type="HAMAP" id="MF_00975">
    <property type="entry name" value="Exosome_Csl4"/>
    <property type="match status" value="1"/>
</dbReference>
<organism evidence="4">
    <name type="scientific">Thermofilum pendens</name>
    <dbReference type="NCBI Taxonomy" id="2269"/>
    <lineage>
        <taxon>Archaea</taxon>
        <taxon>Thermoproteota</taxon>
        <taxon>Thermoprotei</taxon>
        <taxon>Thermofilales</taxon>
        <taxon>Thermofilaceae</taxon>
        <taxon>Thermofilum</taxon>
    </lineage>
</organism>
<dbReference type="Pfam" id="PF14382">
    <property type="entry name" value="ECR1_N"/>
    <property type="match status" value="1"/>
</dbReference>
<evidence type="ECO:0000259" key="3">
    <source>
        <dbReference type="Pfam" id="PF14382"/>
    </source>
</evidence>
<feature type="binding site" evidence="2">
    <location>
        <position position="175"/>
    </location>
    <ligand>
        <name>Zn(2+)</name>
        <dbReference type="ChEBI" id="CHEBI:29105"/>
    </ligand>
</feature>
<evidence type="ECO:0000256" key="1">
    <source>
        <dbReference type="ARBA" id="ARBA00022835"/>
    </source>
</evidence>
<dbReference type="PANTHER" id="PTHR12686">
    <property type="entry name" value="3'-5' EXORIBONUCLEASE CSL4-RELATED"/>
    <property type="match status" value="1"/>
</dbReference>
<evidence type="ECO:0000256" key="2">
    <source>
        <dbReference type="HAMAP-Rule" id="MF_00975"/>
    </source>
</evidence>
<evidence type="ECO:0000313" key="5">
    <source>
        <dbReference type="EMBL" id="HHP04615.1"/>
    </source>
</evidence>
<dbReference type="Gene3D" id="2.20.70.10">
    <property type="match status" value="1"/>
</dbReference>
<comment type="caution">
    <text evidence="4">The sequence shown here is derived from an EMBL/GenBank/DDBJ whole genome shotgun (WGS) entry which is preliminary data.</text>
</comment>
<keyword evidence="2" id="KW-0479">Metal-binding</keyword>
<feature type="binding site" evidence="2">
    <location>
        <position position="178"/>
    </location>
    <ligand>
        <name>Zn(2+)</name>
        <dbReference type="ChEBI" id="CHEBI:29105"/>
    </ligand>
</feature>
<dbReference type="AlphaFoldDB" id="A0A7C1T5U9"/>
<comment type="subcellular location">
    <subcellularLocation>
        <location evidence="2">Cytoplasm</location>
    </subcellularLocation>
</comment>
<protein>
    <recommendedName>
        <fullName evidence="2">Exosome complex component Csl4</fullName>
    </recommendedName>
</protein>
<comment type="function">
    <text evidence="2">Non-catalytic component of the exosome, which is a complex involved in RNA degradation. Increases the RNA binding and the efficiency of RNA degradation. Helpful for the interaction of the exosome with A-poor RNAs.</text>
</comment>
<proteinExistence type="inferred from homology"/>
<dbReference type="GO" id="GO:0006396">
    <property type="term" value="P:RNA processing"/>
    <property type="evidence" value="ECO:0007669"/>
    <property type="project" value="InterPro"/>
</dbReference>
<evidence type="ECO:0000313" key="4">
    <source>
        <dbReference type="EMBL" id="HEB48859.1"/>
    </source>
</evidence>